<dbReference type="InterPro" id="IPR005475">
    <property type="entry name" value="Transketolase-like_Pyr-bd"/>
</dbReference>
<dbReference type="Pfam" id="PF02780">
    <property type="entry name" value="Transketolase_C"/>
    <property type="match status" value="1"/>
</dbReference>
<gene>
    <name evidence="5" type="ORF">HUG12_00355</name>
</gene>
<keyword evidence="3" id="KW-0786">Thiamine pyrophosphate</keyword>
<dbReference type="GO" id="GO:0016491">
    <property type="term" value="F:oxidoreductase activity"/>
    <property type="evidence" value="ECO:0007669"/>
    <property type="project" value="UniProtKB-KW"/>
</dbReference>
<dbReference type="EMBL" id="CP058579">
    <property type="protein sequence ID" value="QLG60294.1"/>
    <property type="molecule type" value="Genomic_DNA"/>
</dbReference>
<dbReference type="CDD" id="cd07036">
    <property type="entry name" value="TPP_PYR_E1-PDHc-beta_like"/>
    <property type="match status" value="1"/>
</dbReference>
<accession>A0A7D5L881</accession>
<dbReference type="AlphaFoldDB" id="A0A7D5L881"/>
<dbReference type="NCBIfam" id="NF006667">
    <property type="entry name" value="PRK09212.1"/>
    <property type="match status" value="1"/>
</dbReference>
<dbReference type="GO" id="GO:0006082">
    <property type="term" value="P:organic acid metabolic process"/>
    <property type="evidence" value="ECO:0007669"/>
    <property type="project" value="UniProtKB-ARBA"/>
</dbReference>
<dbReference type="PANTHER" id="PTHR43257:SF2">
    <property type="entry name" value="PYRUVATE DEHYDROGENASE E1 COMPONENT SUBUNIT BETA"/>
    <property type="match status" value="1"/>
</dbReference>
<dbReference type="Gene3D" id="3.40.50.970">
    <property type="match status" value="1"/>
</dbReference>
<dbReference type="Proteomes" id="UP000509626">
    <property type="component" value="Chromosome"/>
</dbReference>
<dbReference type="FunFam" id="3.40.50.970:FF:000001">
    <property type="entry name" value="Pyruvate dehydrogenase E1 beta subunit"/>
    <property type="match status" value="1"/>
</dbReference>
<name>A0A7D5L881_9EURY</name>
<proteinExistence type="predicted"/>
<sequence>MTELSAIEALNIALREELERDERVFVYGEDVGEYGGLFQVTAGLQDKFGEDRVFDTPLSETALGGTAVGAALSGARPVVEIMFGDFTSIIADHLINYAAKMHFNYADDTSVPLVVRTTYGAGDQFGLHHSQSPVSWFQNVPGLKLVAPATPREYRALLKAAIRDNDPVVFLENKRQYDIKGDVPEEPETFPLCRSEIVRYGEDATVVAIGGMVREALAAAENLEKNGIYVEVINPRTLVPLDIAPIVGSVQKTNALATVHEAPIFGGIGGEIAAQIAENALFYLDAPITRIGAPFTPVPFAENLEDYYLPDATDIESSLRDILE</sequence>
<reference evidence="5 6" key="1">
    <citation type="submission" date="2020-06" db="EMBL/GenBank/DDBJ databases">
        <title>NJ-3-1, isolated from saline soil.</title>
        <authorList>
            <person name="Cui H.L."/>
            <person name="Shi X."/>
        </authorList>
    </citation>
    <scope>NUCLEOTIDE SEQUENCE [LARGE SCALE GENOMIC DNA]</scope>
    <source>
        <strain evidence="5 6">NJ-3-1</strain>
    </source>
</reference>
<evidence type="ECO:0000256" key="1">
    <source>
        <dbReference type="ARBA" id="ARBA00001964"/>
    </source>
</evidence>
<protein>
    <submittedName>
        <fullName evidence="5">Alpha-ketoacid dehydrogenase subunit beta</fullName>
    </submittedName>
</protein>
<dbReference type="OrthoDB" id="6779at2157"/>
<dbReference type="SUPFAM" id="SSF52518">
    <property type="entry name" value="Thiamin diphosphate-binding fold (THDP-binding)"/>
    <property type="match status" value="1"/>
</dbReference>
<dbReference type="GeneID" id="56035864"/>
<evidence type="ECO:0000256" key="2">
    <source>
        <dbReference type="ARBA" id="ARBA00023002"/>
    </source>
</evidence>
<dbReference type="KEGG" id="halu:HUG12_00355"/>
<evidence type="ECO:0000256" key="3">
    <source>
        <dbReference type="ARBA" id="ARBA00023052"/>
    </source>
</evidence>
<dbReference type="InterPro" id="IPR033248">
    <property type="entry name" value="Transketolase_C"/>
</dbReference>
<dbReference type="Pfam" id="PF02779">
    <property type="entry name" value="Transket_pyr"/>
    <property type="match status" value="1"/>
</dbReference>
<dbReference type="PANTHER" id="PTHR43257">
    <property type="entry name" value="PYRUVATE DEHYDROGENASE E1 COMPONENT BETA SUBUNIT"/>
    <property type="match status" value="1"/>
</dbReference>
<dbReference type="SMART" id="SM00861">
    <property type="entry name" value="Transket_pyr"/>
    <property type="match status" value="1"/>
</dbReference>
<dbReference type="GO" id="GO:0044272">
    <property type="term" value="P:sulfur compound biosynthetic process"/>
    <property type="evidence" value="ECO:0007669"/>
    <property type="project" value="UniProtKB-ARBA"/>
</dbReference>
<evidence type="ECO:0000313" key="5">
    <source>
        <dbReference type="EMBL" id="QLG60294.1"/>
    </source>
</evidence>
<keyword evidence="2" id="KW-0560">Oxidoreductase</keyword>
<dbReference type="Gene3D" id="3.40.50.920">
    <property type="match status" value="1"/>
</dbReference>
<evidence type="ECO:0000313" key="6">
    <source>
        <dbReference type="Proteomes" id="UP000509626"/>
    </source>
</evidence>
<comment type="cofactor">
    <cofactor evidence="1">
        <name>thiamine diphosphate</name>
        <dbReference type="ChEBI" id="CHEBI:58937"/>
    </cofactor>
</comment>
<keyword evidence="6" id="KW-1185">Reference proteome</keyword>
<dbReference type="InterPro" id="IPR009014">
    <property type="entry name" value="Transketo_C/PFOR_II"/>
</dbReference>
<organism evidence="5 6">
    <name type="scientific">Halorarum salinum</name>
    <dbReference type="NCBI Taxonomy" id="2743089"/>
    <lineage>
        <taxon>Archaea</taxon>
        <taxon>Methanobacteriati</taxon>
        <taxon>Methanobacteriota</taxon>
        <taxon>Stenosarchaea group</taxon>
        <taxon>Halobacteria</taxon>
        <taxon>Halobacteriales</taxon>
        <taxon>Haloferacaceae</taxon>
        <taxon>Halorarum</taxon>
    </lineage>
</organism>
<feature type="domain" description="Transketolase-like pyrimidine-binding" evidence="4">
    <location>
        <begin position="4"/>
        <end position="179"/>
    </location>
</feature>
<dbReference type="InterPro" id="IPR029061">
    <property type="entry name" value="THDP-binding"/>
</dbReference>
<dbReference type="FunFam" id="3.40.50.920:FF:000001">
    <property type="entry name" value="Pyruvate dehydrogenase E1 beta subunit"/>
    <property type="match status" value="1"/>
</dbReference>
<dbReference type="RefSeq" id="WP_179266880.1">
    <property type="nucleotide sequence ID" value="NZ_CP058579.1"/>
</dbReference>
<evidence type="ECO:0000259" key="4">
    <source>
        <dbReference type="SMART" id="SM00861"/>
    </source>
</evidence>
<dbReference type="SUPFAM" id="SSF52922">
    <property type="entry name" value="TK C-terminal domain-like"/>
    <property type="match status" value="1"/>
</dbReference>